<dbReference type="AlphaFoldDB" id="A0A0J8BG78"/>
<sequence length="67" mass="7283">MPGDVSSPDFGTSDCSATGFSETCRVAEAVAVCSTMEDIIENCRDLVRAGRATVSFVIHFRHLVRNF</sequence>
<dbReference type="EMBL" id="KQ122288">
    <property type="protein sequence ID" value="KMS64795.1"/>
    <property type="molecule type" value="Genomic_DNA"/>
</dbReference>
<protein>
    <submittedName>
        <fullName evidence="1">Uncharacterized protein</fullName>
    </submittedName>
</protein>
<organism evidence="1 2">
    <name type="scientific">Beta vulgaris subsp. vulgaris</name>
    <name type="common">Beet</name>
    <dbReference type="NCBI Taxonomy" id="3555"/>
    <lineage>
        <taxon>Eukaryota</taxon>
        <taxon>Viridiplantae</taxon>
        <taxon>Streptophyta</taxon>
        <taxon>Embryophyta</taxon>
        <taxon>Tracheophyta</taxon>
        <taxon>Spermatophyta</taxon>
        <taxon>Magnoliopsida</taxon>
        <taxon>eudicotyledons</taxon>
        <taxon>Gunneridae</taxon>
        <taxon>Pentapetalae</taxon>
        <taxon>Caryophyllales</taxon>
        <taxon>Chenopodiaceae</taxon>
        <taxon>Betoideae</taxon>
        <taxon>Beta</taxon>
    </lineage>
</organism>
<name>A0A0J8BG78_BETVV</name>
<evidence type="ECO:0000313" key="2">
    <source>
        <dbReference type="Proteomes" id="UP000035740"/>
    </source>
</evidence>
<keyword evidence="2" id="KW-1185">Reference proteome</keyword>
<accession>A0A0J8BG78</accession>
<dbReference type="Proteomes" id="UP000035740">
    <property type="component" value="Unassembled WGS sequence"/>
</dbReference>
<proteinExistence type="predicted"/>
<gene>
    <name evidence="1" type="ORF">BVRB_042580</name>
</gene>
<dbReference type="Gramene" id="KMS64795">
    <property type="protein sequence ID" value="KMS64795"/>
    <property type="gene ID" value="BVRB_042580"/>
</dbReference>
<evidence type="ECO:0000313" key="1">
    <source>
        <dbReference type="EMBL" id="KMS64795.1"/>
    </source>
</evidence>
<reference evidence="1 2" key="1">
    <citation type="journal article" date="2014" name="Nature">
        <title>The genome of the recently domesticated crop plant sugar beet (Beta vulgaris).</title>
        <authorList>
            <person name="Dohm J.C."/>
            <person name="Minoche A.E."/>
            <person name="Holtgrawe D."/>
            <person name="Capella-Gutierrez S."/>
            <person name="Zakrzewski F."/>
            <person name="Tafer H."/>
            <person name="Rupp O."/>
            <person name="Sorensen T.R."/>
            <person name="Stracke R."/>
            <person name="Reinhardt R."/>
            <person name="Goesmann A."/>
            <person name="Kraft T."/>
            <person name="Schulz B."/>
            <person name="Stadler P.F."/>
            <person name="Schmidt T."/>
            <person name="Gabaldon T."/>
            <person name="Lehrach H."/>
            <person name="Weisshaar B."/>
            <person name="Himmelbauer H."/>
        </authorList>
    </citation>
    <scope>NUCLEOTIDE SEQUENCE [LARGE SCALE GENOMIC DNA]</scope>
    <source>
        <tissue evidence="1">Taproot</tissue>
    </source>
</reference>